<dbReference type="AlphaFoldDB" id="A0A1G7XLT3"/>
<keyword evidence="1" id="KW-0472">Membrane</keyword>
<feature type="domain" description="DUF1468" evidence="2">
    <location>
        <begin position="7"/>
        <end position="146"/>
    </location>
</feature>
<dbReference type="RefSeq" id="WP_091933770.1">
    <property type="nucleotide sequence ID" value="NZ_FNCY01000002.1"/>
</dbReference>
<feature type="transmembrane region" description="Helical" evidence="1">
    <location>
        <begin position="38"/>
        <end position="59"/>
    </location>
</feature>
<accession>A0A1G7XLT3</accession>
<dbReference type="Proteomes" id="UP000198607">
    <property type="component" value="Unassembled WGS sequence"/>
</dbReference>
<dbReference type="InterPro" id="IPR009936">
    <property type="entry name" value="DUF1468"/>
</dbReference>
<evidence type="ECO:0000313" key="3">
    <source>
        <dbReference type="EMBL" id="SDG85155.1"/>
    </source>
</evidence>
<keyword evidence="4" id="KW-1185">Reference proteome</keyword>
<gene>
    <name evidence="3" type="ORF">SAMN05660652_00729</name>
</gene>
<dbReference type="OrthoDB" id="8419485at2"/>
<sequence>MKKADIIGGLIGILIGLYAIWEGSNMPEDVVMKIGPSFFPTILASLLIIFSLVLIVNALRGKSKGEVTPLKLSDKGVQRGLITLVAAIVFCIALDPIGFIPTAIVFLACMMWVMGNRKPMLMIVVPPLITLSIWLIFEKVLNLSMPAGLLIDIL</sequence>
<dbReference type="EMBL" id="FNCY01000002">
    <property type="protein sequence ID" value="SDG85155.1"/>
    <property type="molecule type" value="Genomic_DNA"/>
</dbReference>
<evidence type="ECO:0000259" key="2">
    <source>
        <dbReference type="Pfam" id="PF07331"/>
    </source>
</evidence>
<organism evidence="3 4">
    <name type="scientific">Propionivibrio dicarboxylicus</name>
    <dbReference type="NCBI Taxonomy" id="83767"/>
    <lineage>
        <taxon>Bacteria</taxon>
        <taxon>Pseudomonadati</taxon>
        <taxon>Pseudomonadota</taxon>
        <taxon>Betaproteobacteria</taxon>
        <taxon>Rhodocyclales</taxon>
        <taxon>Rhodocyclaceae</taxon>
        <taxon>Propionivibrio</taxon>
    </lineage>
</organism>
<keyword evidence="1" id="KW-1133">Transmembrane helix</keyword>
<dbReference type="Pfam" id="PF07331">
    <property type="entry name" value="TctB"/>
    <property type="match status" value="1"/>
</dbReference>
<feature type="transmembrane region" description="Helical" evidence="1">
    <location>
        <begin position="7"/>
        <end position="26"/>
    </location>
</feature>
<evidence type="ECO:0000313" key="4">
    <source>
        <dbReference type="Proteomes" id="UP000198607"/>
    </source>
</evidence>
<protein>
    <submittedName>
        <fullName evidence="3">Putative tricarboxylic transport membrane protein</fullName>
    </submittedName>
</protein>
<feature type="transmembrane region" description="Helical" evidence="1">
    <location>
        <begin position="80"/>
        <end position="113"/>
    </location>
</feature>
<keyword evidence="1" id="KW-0812">Transmembrane</keyword>
<proteinExistence type="predicted"/>
<evidence type="ECO:0000256" key="1">
    <source>
        <dbReference type="SAM" id="Phobius"/>
    </source>
</evidence>
<name>A0A1G7XLT3_9RHOO</name>
<feature type="transmembrane region" description="Helical" evidence="1">
    <location>
        <begin position="119"/>
        <end position="137"/>
    </location>
</feature>
<dbReference type="STRING" id="83767.SAMN05660652_00729"/>
<reference evidence="3 4" key="1">
    <citation type="submission" date="2016-10" db="EMBL/GenBank/DDBJ databases">
        <authorList>
            <person name="de Groot N.N."/>
        </authorList>
    </citation>
    <scope>NUCLEOTIDE SEQUENCE [LARGE SCALE GENOMIC DNA]</scope>
    <source>
        <strain evidence="3 4">DSM 5885</strain>
    </source>
</reference>